<evidence type="ECO:0000313" key="2">
    <source>
        <dbReference type="EMBL" id="KAL3407947.1"/>
    </source>
</evidence>
<accession>A0ABD2XRH2</accession>
<dbReference type="Proteomes" id="UP001627154">
    <property type="component" value="Unassembled WGS sequence"/>
</dbReference>
<comment type="caution">
    <text evidence="2">The sequence shown here is derived from an EMBL/GenBank/DDBJ whole genome shotgun (WGS) entry which is preliminary data.</text>
</comment>
<dbReference type="EMBL" id="JBJJXI010000002">
    <property type="protein sequence ID" value="KAL3407947.1"/>
    <property type="molecule type" value="Genomic_DNA"/>
</dbReference>
<proteinExistence type="predicted"/>
<feature type="region of interest" description="Disordered" evidence="1">
    <location>
        <begin position="92"/>
        <end position="134"/>
    </location>
</feature>
<evidence type="ECO:0000256" key="1">
    <source>
        <dbReference type="SAM" id="MobiDB-lite"/>
    </source>
</evidence>
<evidence type="ECO:0000313" key="3">
    <source>
        <dbReference type="Proteomes" id="UP001627154"/>
    </source>
</evidence>
<gene>
    <name evidence="2" type="ORF">TKK_000176</name>
</gene>
<name>A0ABD2XRH2_9HYME</name>
<sequence>MQLHQSVIERFASDAEVIEYFRHYFTLALHHEIDKTISDKIVLLLLEIDGPVPVRRGGARVRVEIFPAGPDLQCAARGALLVLVSQHLRQSTRHPDIQRDRPDGHHGRAHSAASKLCRRDVLDPGDGPAEGRANHLRGGRRLRELQARAGNDVVSRREVSPRDFAIRRDQRGVLRDMHHRLPVSDQEREIQGEIRPLARVRRLLRRRIRHLRSVHRVHALRRVLLRPGERGAADPVARSHRRRRRLRRRSRIETTGLDKQAAEIAARRDAAGDSIHRRARHVRDDRPLSQPVHGTLLHLSSAEVDGVRRLRRSLSGELVLALYQVHGDLLALLDRRLDLRRGKFVNAIARRGFAFDVMYIFSLFHAIKANYATVAMNRVAAKYHRAELVMKKVKKLK</sequence>
<reference evidence="2 3" key="1">
    <citation type="journal article" date="2024" name="bioRxiv">
        <title>A reference genome for Trichogramma kaykai: A tiny desert-dwelling parasitoid wasp with competing sex-ratio distorters.</title>
        <authorList>
            <person name="Culotta J."/>
            <person name="Lindsey A.R."/>
        </authorList>
    </citation>
    <scope>NUCLEOTIDE SEQUENCE [LARGE SCALE GENOMIC DNA]</scope>
    <source>
        <strain evidence="2 3">KSX58</strain>
    </source>
</reference>
<keyword evidence="3" id="KW-1185">Reference proteome</keyword>
<organism evidence="2 3">
    <name type="scientific">Trichogramma kaykai</name>
    <dbReference type="NCBI Taxonomy" id="54128"/>
    <lineage>
        <taxon>Eukaryota</taxon>
        <taxon>Metazoa</taxon>
        <taxon>Ecdysozoa</taxon>
        <taxon>Arthropoda</taxon>
        <taxon>Hexapoda</taxon>
        <taxon>Insecta</taxon>
        <taxon>Pterygota</taxon>
        <taxon>Neoptera</taxon>
        <taxon>Endopterygota</taxon>
        <taxon>Hymenoptera</taxon>
        <taxon>Apocrita</taxon>
        <taxon>Proctotrupomorpha</taxon>
        <taxon>Chalcidoidea</taxon>
        <taxon>Trichogrammatidae</taxon>
        <taxon>Trichogramma</taxon>
    </lineage>
</organism>
<feature type="compositionally biased region" description="Basic and acidic residues" evidence="1">
    <location>
        <begin position="93"/>
        <end position="106"/>
    </location>
</feature>
<dbReference type="AlphaFoldDB" id="A0ABD2XRH2"/>
<protein>
    <submittedName>
        <fullName evidence="2">Uncharacterized protein</fullName>
    </submittedName>
</protein>